<name>A0A9W4MFY7_9ACTN</name>
<dbReference type="AlphaFoldDB" id="A0A9W4MFY7"/>
<dbReference type="Proteomes" id="UP001153328">
    <property type="component" value="Unassembled WGS sequence"/>
</dbReference>
<reference evidence="2" key="1">
    <citation type="submission" date="2021-06" db="EMBL/GenBank/DDBJ databases">
        <authorList>
            <person name="Arsene-Ploetze F."/>
        </authorList>
    </citation>
    <scope>NUCLEOTIDE SEQUENCE</scope>
    <source>
        <strain evidence="2">SBRY1</strain>
    </source>
</reference>
<sequence length="94" mass="10983">MGRGDDPQAGAPRRQQDATRRGRHDRTGQERRPAAHRRAVRRDQGADVRLRHHRLRRPRRGRRDRGQASGREVRHGRSTAVLDGLRRKRTCVTR</sequence>
<organism evidence="2 3">
    <name type="scientific">Actinacidiphila bryophytorum</name>
    <dbReference type="NCBI Taxonomy" id="1436133"/>
    <lineage>
        <taxon>Bacteria</taxon>
        <taxon>Bacillati</taxon>
        <taxon>Actinomycetota</taxon>
        <taxon>Actinomycetes</taxon>
        <taxon>Kitasatosporales</taxon>
        <taxon>Streptomycetaceae</taxon>
        <taxon>Actinacidiphila</taxon>
    </lineage>
</organism>
<dbReference type="EMBL" id="CAJVAX010000021">
    <property type="protein sequence ID" value="CAG7655830.1"/>
    <property type="molecule type" value="Genomic_DNA"/>
</dbReference>
<evidence type="ECO:0000313" key="3">
    <source>
        <dbReference type="Proteomes" id="UP001153328"/>
    </source>
</evidence>
<accession>A0A9W4MFY7</accession>
<evidence type="ECO:0000313" key="2">
    <source>
        <dbReference type="EMBL" id="CAG7655830.1"/>
    </source>
</evidence>
<proteinExistence type="predicted"/>
<comment type="caution">
    <text evidence="2">The sequence shown here is derived from an EMBL/GenBank/DDBJ whole genome shotgun (WGS) entry which is preliminary data.</text>
</comment>
<keyword evidence="3" id="KW-1185">Reference proteome</keyword>
<feature type="region of interest" description="Disordered" evidence="1">
    <location>
        <begin position="1"/>
        <end position="94"/>
    </location>
</feature>
<feature type="compositionally biased region" description="Basic residues" evidence="1">
    <location>
        <begin position="50"/>
        <end position="63"/>
    </location>
</feature>
<protein>
    <submittedName>
        <fullName evidence="2">Uncharacterized protein</fullName>
    </submittedName>
</protein>
<evidence type="ECO:0000256" key="1">
    <source>
        <dbReference type="SAM" id="MobiDB-lite"/>
    </source>
</evidence>
<gene>
    <name evidence="2" type="ORF">SBRY_70258</name>
</gene>
<feature type="compositionally biased region" description="Basic and acidic residues" evidence="1">
    <location>
        <begin position="14"/>
        <end position="33"/>
    </location>
</feature>